<accession>A0A4Z1SSE9</accession>
<name>A0A4Z1SSE9_GIAMU</name>
<proteinExistence type="predicted"/>
<dbReference type="EMBL" id="VDLU01000002">
    <property type="protein sequence ID" value="TNJ28826.1"/>
    <property type="molecule type" value="Genomic_DNA"/>
</dbReference>
<sequence length="959" mass="105649">MDSDSLCHLLVTATSPDAEQRAAATATINKYVAESNHGYFRGLLSVLCGKYDSSVRQQAAIQTKNFFRSADIGIHQARLGVWQGLRYRDRQQLLDSIIAQLESPGVQQFVPNILSSILEAEAMLPKNTTDILLTGLASVARASPQMMEAALKVFKYFYEDTLPATAKSLVDPGNVILGLVGEALFGNNGVALSSLGLEILVYRAKLDLVDVQALVPLFENMLCAEVSLTVFFALTVPRLLAEIILRAPATLDLSTPGHGSLLLELVTHVTTVCKHAYTMNLEGAFLKLPSGGDVDTQLAMLSVLNMWDVLACSGLLNDAHFTPDMIDALVRDVLLPIIRGRQYPDLETHCLEVGNIREAAALTLSHVVRSSRERFEHLFSYVCDLCREDILAPKCVDPTNLTESMRDIGILMILRAFLCHIIGDVSEQCALRENIIWLLNTLFERVSCVALQNSKDQAPKFCHALSSVAADTTVRMAEHAGSFLRPLISRYMDDCVRPLIFNAIPSGQMAVYGLNVFSHLEQYPDVCEFLSAPLPSLIQLLATHIGNYIMAGNDNNALELARGAQIAIDHMMTCLTTAGAAEKIVECLRYYLDVLNTVGPQVLAVELTPANRAFLEYVVNTLISCFVSFQFLIPQLSTQDPVFTTAVDTLLQFLAHIYQRTDADSLVSIVCDFLSQAAYFAEAVPEIDACFRMWLSADPSRSLLAICGHCLEVNVDSFMIHHSIIGLLQAVLRFLDVERIGQIYALVSEKLKRGCTVQTKSAIVLLLGEAITQRKLMTYVTGRHGQGAGDGAFCVPQSDILSILSQMSNICASSVLTDQSARMYVSTDIAQLSKSVVKTMESFLYFCISDSLPCDSFVTAIDGTIMTISKCYKYKDEQNQIDLAEFYTPAFKAVLLSMIIVAKDRVAVLGNYICRSQVYSFLKELHEYVQAQEGEPFQRIASSFFSASHQLSNGYSERD</sequence>
<dbReference type="Proteomes" id="UP000315496">
    <property type="component" value="Chromosome 2"/>
</dbReference>
<evidence type="ECO:0000313" key="1">
    <source>
        <dbReference type="EMBL" id="TNJ28826.1"/>
    </source>
</evidence>
<reference evidence="1 2" key="1">
    <citation type="submission" date="2019-05" db="EMBL/GenBank/DDBJ databases">
        <title>The compact genome of Giardia muris reveals important steps in the evolution of intestinal protozoan parasites.</title>
        <authorList>
            <person name="Xu F."/>
            <person name="Jimenez-Gonzalez A."/>
            <person name="Einarsson E."/>
            <person name="Astvaldsson A."/>
            <person name="Peirasmaki D."/>
            <person name="Eckmann L."/>
            <person name="Andersson J.O."/>
            <person name="Svard S.G."/>
            <person name="Jerlstrom-Hultqvist J."/>
        </authorList>
    </citation>
    <scope>NUCLEOTIDE SEQUENCE [LARGE SCALE GENOMIC DNA]</scope>
    <source>
        <strain evidence="1 2">Roberts-Thomson</strain>
    </source>
</reference>
<keyword evidence="2" id="KW-1185">Reference proteome</keyword>
<protein>
    <recommendedName>
        <fullName evidence="3">Importin N-terminal domain-containing protein</fullName>
    </recommendedName>
</protein>
<gene>
    <name evidence="1" type="ORF">GMRT_15583</name>
</gene>
<evidence type="ECO:0000313" key="2">
    <source>
        <dbReference type="Proteomes" id="UP000315496"/>
    </source>
</evidence>
<organism evidence="1 2">
    <name type="scientific">Giardia muris</name>
    <dbReference type="NCBI Taxonomy" id="5742"/>
    <lineage>
        <taxon>Eukaryota</taxon>
        <taxon>Metamonada</taxon>
        <taxon>Diplomonadida</taxon>
        <taxon>Hexamitidae</taxon>
        <taxon>Giardiinae</taxon>
        <taxon>Giardia</taxon>
    </lineage>
</organism>
<dbReference type="InterPro" id="IPR016024">
    <property type="entry name" value="ARM-type_fold"/>
</dbReference>
<comment type="caution">
    <text evidence="1">The sequence shown here is derived from an EMBL/GenBank/DDBJ whole genome shotgun (WGS) entry which is preliminary data.</text>
</comment>
<dbReference type="Gene3D" id="1.25.10.10">
    <property type="entry name" value="Leucine-rich Repeat Variant"/>
    <property type="match status" value="1"/>
</dbReference>
<dbReference type="AlphaFoldDB" id="A0A4Z1SSE9"/>
<dbReference type="SUPFAM" id="SSF48371">
    <property type="entry name" value="ARM repeat"/>
    <property type="match status" value="1"/>
</dbReference>
<dbReference type="VEuPathDB" id="GiardiaDB:GMRT_15583"/>
<evidence type="ECO:0008006" key="3">
    <source>
        <dbReference type="Google" id="ProtNLM"/>
    </source>
</evidence>
<dbReference type="OrthoDB" id="10251385at2759"/>
<dbReference type="InterPro" id="IPR011989">
    <property type="entry name" value="ARM-like"/>
</dbReference>